<reference evidence="1" key="1">
    <citation type="submission" date="2018-02" db="EMBL/GenBank/DDBJ databases">
        <title>Rhizophora mucronata_Transcriptome.</title>
        <authorList>
            <person name="Meera S.P."/>
            <person name="Sreeshan A."/>
            <person name="Augustine A."/>
        </authorList>
    </citation>
    <scope>NUCLEOTIDE SEQUENCE</scope>
    <source>
        <tissue evidence="1">Leaf</tissue>
    </source>
</reference>
<evidence type="ECO:0000313" key="1">
    <source>
        <dbReference type="EMBL" id="MBW92488.1"/>
    </source>
</evidence>
<organism evidence="1">
    <name type="scientific">Rhizophora mucronata</name>
    <name type="common">Asiatic mangrove</name>
    <dbReference type="NCBI Taxonomy" id="61149"/>
    <lineage>
        <taxon>Eukaryota</taxon>
        <taxon>Viridiplantae</taxon>
        <taxon>Streptophyta</taxon>
        <taxon>Embryophyta</taxon>
        <taxon>Tracheophyta</taxon>
        <taxon>Spermatophyta</taxon>
        <taxon>Magnoliopsida</taxon>
        <taxon>eudicotyledons</taxon>
        <taxon>Gunneridae</taxon>
        <taxon>Pentapetalae</taxon>
        <taxon>rosids</taxon>
        <taxon>fabids</taxon>
        <taxon>Malpighiales</taxon>
        <taxon>Rhizophoraceae</taxon>
        <taxon>Rhizophora</taxon>
    </lineage>
</organism>
<dbReference type="AlphaFoldDB" id="A0A2P2JG83"/>
<sequence length="23" mass="2527">MVFLSFAQIRSFSINGCPPLPVC</sequence>
<dbReference type="EMBL" id="GGEC01012005">
    <property type="protein sequence ID" value="MBW92488.1"/>
    <property type="molecule type" value="Transcribed_RNA"/>
</dbReference>
<proteinExistence type="predicted"/>
<accession>A0A2P2JG83</accession>
<protein>
    <submittedName>
        <fullName evidence="1">Tropinone reductase-like 3</fullName>
    </submittedName>
</protein>
<name>A0A2P2JG83_RHIMU</name>